<name>A0A9P3BF14_9EURO</name>
<evidence type="ECO:0000313" key="8">
    <source>
        <dbReference type="Proteomes" id="UP001043456"/>
    </source>
</evidence>
<evidence type="ECO:0000256" key="6">
    <source>
        <dbReference type="ARBA" id="ARBA00031849"/>
    </source>
</evidence>
<dbReference type="GeneID" id="67005652"/>
<protein>
    <recommendedName>
        <fullName evidence="3">Altered inheritance of mitochondria protein 9, mitochondrial</fullName>
    </recommendedName>
    <alternativeName>
        <fullName evidence="6">Found in mitochondrial proteome protein 29</fullName>
    </alternativeName>
</protein>
<sequence>MEGGFSKALLMKKENGKEVVAKIPCRIAGPACLTTASEVGALEYIRKHTSIPVPRVLSWSSDSWNPVGAEYIVLEKAAGVPLFQRWADMAEIDKLDLIKNLTKLEAQLSSIQFPAYGGLYLRADAGAQLPTYQRLNESIDPSHTFCIGPSGDLKMGLQPRTMEHDVDVKSGDIYRKTGASSDIEQALG</sequence>
<dbReference type="SUPFAM" id="SSF56112">
    <property type="entry name" value="Protein kinase-like (PK-like)"/>
    <property type="match status" value="1"/>
</dbReference>
<dbReference type="Proteomes" id="UP001043456">
    <property type="component" value="Unassembled WGS sequence"/>
</dbReference>
<dbReference type="InterPro" id="IPR051035">
    <property type="entry name" value="Mito_inheritance_9"/>
</dbReference>
<keyword evidence="5" id="KW-0496">Mitochondrion</keyword>
<dbReference type="PANTHER" id="PTHR36091:SF1">
    <property type="entry name" value="ALTERED INHERITANCE OF MITOCHONDRIA PROTEIN 9, MITOCHONDRIAL"/>
    <property type="match status" value="1"/>
</dbReference>
<evidence type="ECO:0000256" key="1">
    <source>
        <dbReference type="ARBA" id="ARBA00004173"/>
    </source>
</evidence>
<reference evidence="7 8" key="1">
    <citation type="submission" date="2018-10" db="EMBL/GenBank/DDBJ databases">
        <title>Pan-genome distribution and transcriptional activeness of fungal secondary metabolism genes in Aspergillus section Fumigati.</title>
        <authorList>
            <person name="Takahashi H."/>
            <person name="Umemura M."/>
            <person name="Ninomiya A."/>
            <person name="Kusuya Y."/>
            <person name="Urayama S."/>
            <person name="Shimizu M."/>
            <person name="Watanabe A."/>
            <person name="Kamei K."/>
            <person name="Yaguchi T."/>
            <person name="Hagiwara D."/>
        </authorList>
    </citation>
    <scope>NUCLEOTIDE SEQUENCE [LARGE SCALE GENOMIC DNA]</scope>
    <source>
        <strain evidence="7 8">IFM 55266</strain>
    </source>
</reference>
<evidence type="ECO:0000313" key="7">
    <source>
        <dbReference type="EMBL" id="GIJ88125.1"/>
    </source>
</evidence>
<dbReference type="GO" id="GO:0005739">
    <property type="term" value="C:mitochondrion"/>
    <property type="evidence" value="ECO:0007669"/>
    <property type="project" value="UniProtKB-SubCell"/>
</dbReference>
<gene>
    <name evidence="7" type="ORF">Asppvi_007042</name>
</gene>
<dbReference type="InterPro" id="IPR011009">
    <property type="entry name" value="Kinase-like_dom_sf"/>
</dbReference>
<accession>A0A9P3BF14</accession>
<comment type="similarity">
    <text evidence="2">Belongs to the AIM9 family.</text>
</comment>
<comment type="caution">
    <text evidence="7">The sequence shown here is derived from an EMBL/GenBank/DDBJ whole genome shotgun (WGS) entry which is preliminary data.</text>
</comment>
<keyword evidence="4" id="KW-0809">Transit peptide</keyword>
<evidence type="ECO:0000256" key="3">
    <source>
        <dbReference type="ARBA" id="ARBA00016197"/>
    </source>
</evidence>
<evidence type="ECO:0000256" key="4">
    <source>
        <dbReference type="ARBA" id="ARBA00022946"/>
    </source>
</evidence>
<dbReference type="OrthoDB" id="2906425at2759"/>
<evidence type="ECO:0000256" key="2">
    <source>
        <dbReference type="ARBA" id="ARBA00005543"/>
    </source>
</evidence>
<dbReference type="PANTHER" id="PTHR36091">
    <property type="entry name" value="ALTERED INHERITANCE OF MITOCHONDRIA PROTEIN 9, MITOCHONDRIAL"/>
    <property type="match status" value="1"/>
</dbReference>
<keyword evidence="8" id="KW-1185">Reference proteome</keyword>
<comment type="subcellular location">
    <subcellularLocation>
        <location evidence="1">Mitochondrion</location>
    </subcellularLocation>
</comment>
<evidence type="ECO:0000256" key="5">
    <source>
        <dbReference type="ARBA" id="ARBA00023128"/>
    </source>
</evidence>
<dbReference type="AlphaFoldDB" id="A0A9P3BF14"/>
<organism evidence="7 8">
    <name type="scientific">Aspergillus pseudoviridinutans</name>
    <dbReference type="NCBI Taxonomy" id="1517512"/>
    <lineage>
        <taxon>Eukaryota</taxon>
        <taxon>Fungi</taxon>
        <taxon>Dikarya</taxon>
        <taxon>Ascomycota</taxon>
        <taxon>Pezizomycotina</taxon>
        <taxon>Eurotiomycetes</taxon>
        <taxon>Eurotiomycetidae</taxon>
        <taxon>Eurotiales</taxon>
        <taxon>Aspergillaceae</taxon>
        <taxon>Aspergillus</taxon>
        <taxon>Aspergillus subgen. Fumigati</taxon>
    </lineage>
</organism>
<dbReference type="RefSeq" id="XP_043158871.1">
    <property type="nucleotide sequence ID" value="XM_043302936.1"/>
</dbReference>
<proteinExistence type="inferred from homology"/>
<dbReference type="EMBL" id="BHVY01000004">
    <property type="protein sequence ID" value="GIJ88125.1"/>
    <property type="molecule type" value="Genomic_DNA"/>
</dbReference>